<dbReference type="InterPro" id="IPR036866">
    <property type="entry name" value="RibonucZ/Hydroxyglut_hydro"/>
</dbReference>
<gene>
    <name evidence="6" type="primary">lactb2</name>
    <name evidence="6" type="ORF">Hypma_008586</name>
</gene>
<keyword evidence="2" id="KW-0479">Metal-binding</keyword>
<organism evidence="6 7">
    <name type="scientific">Hypsizygus marmoreus</name>
    <name type="common">White beech mushroom</name>
    <name type="synonym">Agaricus marmoreus</name>
    <dbReference type="NCBI Taxonomy" id="39966"/>
    <lineage>
        <taxon>Eukaryota</taxon>
        <taxon>Fungi</taxon>
        <taxon>Dikarya</taxon>
        <taxon>Basidiomycota</taxon>
        <taxon>Agaricomycotina</taxon>
        <taxon>Agaricomycetes</taxon>
        <taxon>Agaricomycetidae</taxon>
        <taxon>Agaricales</taxon>
        <taxon>Tricholomatineae</taxon>
        <taxon>Lyophyllaceae</taxon>
        <taxon>Hypsizygus</taxon>
    </lineage>
</organism>
<dbReference type="InterPro" id="IPR001279">
    <property type="entry name" value="Metallo-B-lactamas"/>
</dbReference>
<keyword evidence="7" id="KW-1185">Reference proteome</keyword>
<evidence type="ECO:0000256" key="3">
    <source>
        <dbReference type="ARBA" id="ARBA00022801"/>
    </source>
</evidence>
<comment type="similarity">
    <text evidence="1">Belongs to the metallo-beta-lactamase superfamily. Glyoxalase II family.</text>
</comment>
<keyword evidence="3" id="KW-0378">Hydrolase</keyword>
<dbReference type="PANTHER" id="PTHR23131">
    <property type="entry name" value="ENDORIBONUCLEASE LACTB2"/>
    <property type="match status" value="1"/>
</dbReference>
<dbReference type="SMART" id="SM00849">
    <property type="entry name" value="Lactamase_B"/>
    <property type="match status" value="1"/>
</dbReference>
<dbReference type="EMBL" id="LUEZ02000045">
    <property type="protein sequence ID" value="RDB24060.1"/>
    <property type="molecule type" value="Genomic_DNA"/>
</dbReference>
<evidence type="ECO:0000256" key="2">
    <source>
        <dbReference type="ARBA" id="ARBA00022723"/>
    </source>
</evidence>
<dbReference type="InterPro" id="IPR050662">
    <property type="entry name" value="Sec-metab_biosynth-thioest"/>
</dbReference>
<dbReference type="GO" id="GO:0046872">
    <property type="term" value="F:metal ion binding"/>
    <property type="evidence" value="ECO:0007669"/>
    <property type="project" value="UniProtKB-KW"/>
</dbReference>
<dbReference type="InterPro" id="IPR041516">
    <property type="entry name" value="LACTB2_WH"/>
</dbReference>
<evidence type="ECO:0000313" key="7">
    <source>
        <dbReference type="Proteomes" id="UP000076154"/>
    </source>
</evidence>
<dbReference type="AlphaFoldDB" id="A0A369JS69"/>
<accession>A0A369JS69</accession>
<dbReference type="OrthoDB" id="17458at2759"/>
<keyword evidence="4" id="KW-0862">Zinc</keyword>
<dbReference type="Proteomes" id="UP000076154">
    <property type="component" value="Unassembled WGS sequence"/>
</dbReference>
<name>A0A369JS69_HYPMA</name>
<protein>
    <submittedName>
        <fullName evidence="6">Endoribonuclease LACTB2</fullName>
    </submittedName>
</protein>
<dbReference type="InterPro" id="IPR047921">
    <property type="entry name" value="LACTB2-like_MBL-fold"/>
</dbReference>
<comment type="caution">
    <text evidence="6">The sequence shown here is derived from an EMBL/GenBank/DDBJ whole genome shotgun (WGS) entry which is preliminary data.</text>
</comment>
<evidence type="ECO:0000256" key="1">
    <source>
        <dbReference type="ARBA" id="ARBA00006759"/>
    </source>
</evidence>
<dbReference type="Gene3D" id="1.10.10.10">
    <property type="entry name" value="Winged helix-like DNA-binding domain superfamily/Winged helix DNA-binding domain"/>
    <property type="match status" value="1"/>
</dbReference>
<evidence type="ECO:0000313" key="6">
    <source>
        <dbReference type="EMBL" id="RDB24060.1"/>
    </source>
</evidence>
<sequence length="401" mass="44116">MSTRIAPLITTKNAPKQFRTTSILTPRYQTFGNSIMDQLEVLPSVSRLSDHVVRVLGQNPGKFTLQGTNTYIVGKSNPYTLIDTGEGRDEYIPILESALLDAAQPTNPTAPDISDIVISHWHPDHVNGLPSVLTLLQRLWSARNPTLPFPPPRLHKFPTDFSTPLTAHAHAHDTHHILRTVIAALPPTTYAPSPTGAPFYDLHDSEVLSPSGLRVLHTPGHTDDSICLYIPQDRVLYTADTVLGQGTAVFEDLAAYIASLTTMLHFGDGDASHEYTALYPGHGPVVTKGKELISSYIRHRLEREEQILNVLHTPPPSGDADAASEEEPQRSWTTWSIVTTMYAAYPESLWLPAAHSVDLHLKKLQADGVARKVSGELQHTVWELVDILSVSAPPVDRKHGL</sequence>
<feature type="domain" description="Metallo-beta-lactamase" evidence="5">
    <location>
        <begin position="67"/>
        <end position="282"/>
    </location>
</feature>
<dbReference type="Gene3D" id="3.60.15.10">
    <property type="entry name" value="Ribonuclease Z/Hydroxyacylglutathione hydrolase-like"/>
    <property type="match status" value="1"/>
</dbReference>
<reference evidence="6" key="1">
    <citation type="submission" date="2018-04" db="EMBL/GenBank/DDBJ databases">
        <title>Whole genome sequencing of Hypsizygus marmoreus.</title>
        <authorList>
            <person name="Choi I.-G."/>
            <person name="Min B."/>
            <person name="Kim J.-G."/>
            <person name="Kim S."/>
            <person name="Oh Y.-L."/>
            <person name="Kong W.-S."/>
            <person name="Park H."/>
            <person name="Jeong J."/>
            <person name="Song E.-S."/>
        </authorList>
    </citation>
    <scope>NUCLEOTIDE SEQUENCE [LARGE SCALE GENOMIC DNA]</scope>
    <source>
        <strain evidence="6">51987-8</strain>
    </source>
</reference>
<dbReference type="Pfam" id="PF17778">
    <property type="entry name" value="WHD_BLACT"/>
    <property type="match status" value="1"/>
</dbReference>
<evidence type="ECO:0000259" key="5">
    <source>
        <dbReference type="SMART" id="SM00849"/>
    </source>
</evidence>
<dbReference type="PANTHER" id="PTHR23131:SF0">
    <property type="entry name" value="ENDORIBONUCLEASE LACTB2"/>
    <property type="match status" value="1"/>
</dbReference>
<proteinExistence type="inferred from homology"/>
<dbReference type="Pfam" id="PF00753">
    <property type="entry name" value="Lactamase_B"/>
    <property type="match status" value="1"/>
</dbReference>
<dbReference type="InterPro" id="IPR036388">
    <property type="entry name" value="WH-like_DNA-bd_sf"/>
</dbReference>
<dbReference type="SUPFAM" id="SSF56281">
    <property type="entry name" value="Metallo-hydrolase/oxidoreductase"/>
    <property type="match status" value="1"/>
</dbReference>
<dbReference type="GO" id="GO:0044550">
    <property type="term" value="P:secondary metabolite biosynthetic process"/>
    <property type="evidence" value="ECO:0007669"/>
    <property type="project" value="TreeGrafter"/>
</dbReference>
<dbReference type="GO" id="GO:0016787">
    <property type="term" value="F:hydrolase activity"/>
    <property type="evidence" value="ECO:0007669"/>
    <property type="project" value="UniProtKB-KW"/>
</dbReference>
<dbReference type="STRING" id="39966.A0A369JS69"/>
<evidence type="ECO:0000256" key="4">
    <source>
        <dbReference type="ARBA" id="ARBA00022833"/>
    </source>
</evidence>
<dbReference type="CDD" id="cd07722">
    <property type="entry name" value="LACTB2-like_MBL-fold"/>
    <property type="match status" value="1"/>
</dbReference>
<dbReference type="InParanoid" id="A0A369JS69"/>